<gene>
    <name evidence="1" type="ORF">STRPS_0123</name>
</gene>
<evidence type="ECO:0000313" key="2">
    <source>
        <dbReference type="Proteomes" id="UP000003217"/>
    </source>
</evidence>
<reference evidence="1 2" key="1">
    <citation type="journal article" date="2014" name="Int. J. Syst. Evol. Microbiol.">
        <title>Phylogenomics and the dynamic genome evolution of the genus Streptococcus.</title>
        <authorList>
            <consortium name="The Broad Institute Genome Sequencing Platform"/>
            <person name="Richards V.P."/>
            <person name="Palmer S.R."/>
            <person name="Pavinski Bitar P.D."/>
            <person name="Qin X."/>
            <person name="Weinstock G.M."/>
            <person name="Highlander S.K."/>
            <person name="Town C.D."/>
            <person name="Burne R.A."/>
            <person name="Stanhope M.J."/>
        </authorList>
    </citation>
    <scope>NUCLEOTIDE SEQUENCE [LARGE SCALE GENOMIC DNA]</scope>
    <source>
        <strain evidence="1 2">LQ 940-04</strain>
    </source>
</reference>
<dbReference type="Proteomes" id="UP000003217">
    <property type="component" value="Unassembled WGS sequence"/>
</dbReference>
<dbReference type="EMBL" id="AEUY02000003">
    <property type="protein sequence ID" value="EHI65998.1"/>
    <property type="molecule type" value="Genomic_DNA"/>
</dbReference>
<evidence type="ECO:0000313" key="1">
    <source>
        <dbReference type="EMBL" id="EHI65998.1"/>
    </source>
</evidence>
<dbReference type="AlphaFoldDB" id="G5K6N5"/>
<proteinExistence type="predicted"/>
<name>G5K6N5_9STRE</name>
<keyword evidence="2" id="KW-1185">Reference proteome</keyword>
<sequence>MKWFAILPEEDLNEMTLLTMLKQKKSLLGTTISETSWP</sequence>
<protein>
    <submittedName>
        <fullName evidence="1">Uncharacterized protein</fullName>
    </submittedName>
</protein>
<comment type="caution">
    <text evidence="1">The sequence shown here is derived from an EMBL/GenBank/DDBJ whole genome shotgun (WGS) entry which is preliminary data.</text>
</comment>
<organism evidence="1 2">
    <name type="scientific">Streptococcus pseudoporcinus LQ 940-04</name>
    <dbReference type="NCBI Taxonomy" id="875093"/>
    <lineage>
        <taxon>Bacteria</taxon>
        <taxon>Bacillati</taxon>
        <taxon>Bacillota</taxon>
        <taxon>Bacilli</taxon>
        <taxon>Lactobacillales</taxon>
        <taxon>Streptococcaceae</taxon>
        <taxon>Streptococcus</taxon>
    </lineage>
</organism>
<accession>G5K6N5</accession>